<dbReference type="InterPro" id="IPR036388">
    <property type="entry name" value="WH-like_DNA-bd_sf"/>
</dbReference>
<proteinExistence type="inferred from homology"/>
<keyword evidence="8" id="KW-1185">Reference proteome</keyword>
<gene>
    <name evidence="7" type="ORF">SAMN05428998_105229</name>
</gene>
<dbReference type="Gene3D" id="1.10.10.10">
    <property type="entry name" value="Winged helix-like DNA-binding domain superfamily/Winged helix DNA-binding domain"/>
    <property type="match status" value="1"/>
</dbReference>
<dbReference type="NCBIfam" id="TIGR02937">
    <property type="entry name" value="sigma70-ECF"/>
    <property type="match status" value="1"/>
</dbReference>
<dbReference type="STRING" id="560819.SAMN05428998_105229"/>
<evidence type="ECO:0000256" key="1">
    <source>
        <dbReference type="ARBA" id="ARBA00010641"/>
    </source>
</evidence>
<evidence type="ECO:0000313" key="7">
    <source>
        <dbReference type="EMBL" id="SMF14084.1"/>
    </source>
</evidence>
<accession>A0A1Y6BQ76</accession>
<evidence type="ECO:0000256" key="2">
    <source>
        <dbReference type="ARBA" id="ARBA00023015"/>
    </source>
</evidence>
<dbReference type="EMBL" id="FWZX01000005">
    <property type="protein sequence ID" value="SMF14084.1"/>
    <property type="molecule type" value="Genomic_DNA"/>
</dbReference>
<dbReference type="GO" id="GO:0016987">
    <property type="term" value="F:sigma factor activity"/>
    <property type="evidence" value="ECO:0007669"/>
    <property type="project" value="UniProtKB-KW"/>
</dbReference>
<evidence type="ECO:0000259" key="6">
    <source>
        <dbReference type="Pfam" id="PF08281"/>
    </source>
</evidence>
<dbReference type="InterPro" id="IPR013325">
    <property type="entry name" value="RNA_pol_sigma_r2"/>
</dbReference>
<evidence type="ECO:0000256" key="3">
    <source>
        <dbReference type="ARBA" id="ARBA00023082"/>
    </source>
</evidence>
<feature type="domain" description="RNA polymerase sigma-70 region 2" evidence="5">
    <location>
        <begin position="10"/>
        <end position="73"/>
    </location>
</feature>
<evidence type="ECO:0000256" key="4">
    <source>
        <dbReference type="ARBA" id="ARBA00023163"/>
    </source>
</evidence>
<dbReference type="PANTHER" id="PTHR43133">
    <property type="entry name" value="RNA POLYMERASE ECF-TYPE SIGMA FACTO"/>
    <property type="match status" value="1"/>
</dbReference>
<dbReference type="Pfam" id="PF08281">
    <property type="entry name" value="Sigma70_r4_2"/>
    <property type="match status" value="1"/>
</dbReference>
<dbReference type="InterPro" id="IPR014284">
    <property type="entry name" value="RNA_pol_sigma-70_dom"/>
</dbReference>
<dbReference type="PANTHER" id="PTHR43133:SF25">
    <property type="entry name" value="RNA POLYMERASE SIGMA FACTOR RFAY-RELATED"/>
    <property type="match status" value="1"/>
</dbReference>
<dbReference type="Proteomes" id="UP000192917">
    <property type="component" value="Unassembled WGS sequence"/>
</dbReference>
<evidence type="ECO:0000313" key="8">
    <source>
        <dbReference type="Proteomes" id="UP000192917"/>
    </source>
</evidence>
<dbReference type="Gene3D" id="1.10.1740.10">
    <property type="match status" value="1"/>
</dbReference>
<dbReference type="InterPro" id="IPR007627">
    <property type="entry name" value="RNA_pol_sigma70_r2"/>
</dbReference>
<dbReference type="SUPFAM" id="SSF88659">
    <property type="entry name" value="Sigma3 and sigma4 domains of RNA polymerase sigma factors"/>
    <property type="match status" value="1"/>
</dbReference>
<keyword evidence="2" id="KW-0805">Transcription regulation</keyword>
<organism evidence="7 8">
    <name type="scientific">Tistlia consotensis USBA 355</name>
    <dbReference type="NCBI Taxonomy" id="560819"/>
    <lineage>
        <taxon>Bacteria</taxon>
        <taxon>Pseudomonadati</taxon>
        <taxon>Pseudomonadota</taxon>
        <taxon>Alphaproteobacteria</taxon>
        <taxon>Rhodospirillales</taxon>
        <taxon>Rhodovibrionaceae</taxon>
        <taxon>Tistlia</taxon>
    </lineage>
</organism>
<keyword evidence="4" id="KW-0804">Transcription</keyword>
<dbReference type="Pfam" id="PF04542">
    <property type="entry name" value="Sigma70_r2"/>
    <property type="match status" value="1"/>
</dbReference>
<dbReference type="GO" id="GO:0006352">
    <property type="term" value="P:DNA-templated transcription initiation"/>
    <property type="evidence" value="ECO:0007669"/>
    <property type="project" value="InterPro"/>
</dbReference>
<sequence>MDFEMELIELVPELRAYSRRSTGSPDVANDLVQDTVVRALEKRSTFRPGTNLRAWAFTILRNIARDRGRQLGRRGPHFPIEVEDLCLASPPTQEKHLQHQDFARAFGRLPRQQRWILMRVGPDGESYDAVARRLGVAVGTVKSRVSRARANLRTIERRLERAH</sequence>
<dbReference type="AlphaFoldDB" id="A0A1Y6BQ76"/>
<reference evidence="7 8" key="1">
    <citation type="submission" date="2017-04" db="EMBL/GenBank/DDBJ databases">
        <authorList>
            <person name="Afonso C.L."/>
            <person name="Miller P.J."/>
            <person name="Scott M.A."/>
            <person name="Spackman E."/>
            <person name="Goraichik I."/>
            <person name="Dimitrov K.M."/>
            <person name="Suarez D.L."/>
            <person name="Swayne D.E."/>
        </authorList>
    </citation>
    <scope>NUCLEOTIDE SEQUENCE [LARGE SCALE GENOMIC DNA]</scope>
    <source>
        <strain evidence="7 8">USBA 355</strain>
    </source>
</reference>
<evidence type="ECO:0000259" key="5">
    <source>
        <dbReference type="Pfam" id="PF04542"/>
    </source>
</evidence>
<dbReference type="InterPro" id="IPR013324">
    <property type="entry name" value="RNA_pol_sigma_r3/r4-like"/>
</dbReference>
<dbReference type="GO" id="GO:0003677">
    <property type="term" value="F:DNA binding"/>
    <property type="evidence" value="ECO:0007669"/>
    <property type="project" value="InterPro"/>
</dbReference>
<feature type="domain" description="RNA polymerase sigma factor 70 region 4 type 2" evidence="6">
    <location>
        <begin position="100"/>
        <end position="152"/>
    </location>
</feature>
<keyword evidence="3" id="KW-0731">Sigma factor</keyword>
<protein>
    <submittedName>
        <fullName evidence="7">RNA polymerase sigma-70 factor, ECF subfamily</fullName>
    </submittedName>
</protein>
<name>A0A1Y6BQ76_9PROT</name>
<dbReference type="InterPro" id="IPR039425">
    <property type="entry name" value="RNA_pol_sigma-70-like"/>
</dbReference>
<dbReference type="InterPro" id="IPR013249">
    <property type="entry name" value="RNA_pol_sigma70_r4_t2"/>
</dbReference>
<dbReference type="SUPFAM" id="SSF88946">
    <property type="entry name" value="Sigma2 domain of RNA polymerase sigma factors"/>
    <property type="match status" value="1"/>
</dbReference>
<dbReference type="RefSeq" id="WP_085122277.1">
    <property type="nucleotide sequence ID" value="NZ_FWZX01000005.1"/>
</dbReference>
<comment type="similarity">
    <text evidence="1">Belongs to the sigma-70 factor family. ECF subfamily.</text>
</comment>